<protein>
    <submittedName>
        <fullName evidence="1">Uncharacterized protein</fullName>
    </submittedName>
</protein>
<proteinExistence type="predicted"/>
<evidence type="ECO:0000313" key="2">
    <source>
        <dbReference type="Proteomes" id="UP001371456"/>
    </source>
</evidence>
<reference evidence="1 2" key="1">
    <citation type="submission" date="2024-02" db="EMBL/GenBank/DDBJ databases">
        <title>de novo genome assembly of Solanum bulbocastanum strain 11H21.</title>
        <authorList>
            <person name="Hosaka A.J."/>
        </authorList>
    </citation>
    <scope>NUCLEOTIDE SEQUENCE [LARGE SCALE GENOMIC DNA]</scope>
    <source>
        <tissue evidence="1">Young leaves</tissue>
    </source>
</reference>
<keyword evidence="2" id="KW-1185">Reference proteome</keyword>
<dbReference type="AlphaFoldDB" id="A0AAN8U3V4"/>
<organism evidence="1 2">
    <name type="scientific">Solanum bulbocastanum</name>
    <name type="common">Wild potato</name>
    <dbReference type="NCBI Taxonomy" id="147425"/>
    <lineage>
        <taxon>Eukaryota</taxon>
        <taxon>Viridiplantae</taxon>
        <taxon>Streptophyta</taxon>
        <taxon>Embryophyta</taxon>
        <taxon>Tracheophyta</taxon>
        <taxon>Spermatophyta</taxon>
        <taxon>Magnoliopsida</taxon>
        <taxon>eudicotyledons</taxon>
        <taxon>Gunneridae</taxon>
        <taxon>Pentapetalae</taxon>
        <taxon>asterids</taxon>
        <taxon>lamiids</taxon>
        <taxon>Solanales</taxon>
        <taxon>Solanaceae</taxon>
        <taxon>Solanoideae</taxon>
        <taxon>Solaneae</taxon>
        <taxon>Solanum</taxon>
    </lineage>
</organism>
<dbReference type="Proteomes" id="UP001371456">
    <property type="component" value="Unassembled WGS sequence"/>
</dbReference>
<sequence length="29" mass="3410">MKVYDKYSNVEHLQLVREVAFGPESQIQT</sequence>
<evidence type="ECO:0000313" key="1">
    <source>
        <dbReference type="EMBL" id="KAK6796501.1"/>
    </source>
</evidence>
<dbReference type="EMBL" id="JBANQN010000002">
    <property type="protein sequence ID" value="KAK6796501.1"/>
    <property type="molecule type" value="Genomic_DNA"/>
</dbReference>
<gene>
    <name evidence="1" type="ORF">RDI58_004202</name>
</gene>
<accession>A0AAN8U3V4</accession>
<name>A0AAN8U3V4_SOLBU</name>
<comment type="caution">
    <text evidence="1">The sequence shown here is derived from an EMBL/GenBank/DDBJ whole genome shotgun (WGS) entry which is preliminary data.</text>
</comment>